<dbReference type="Proteomes" id="UP000003779">
    <property type="component" value="Chromosome"/>
</dbReference>
<sequence>MRDEGIECVSCLLRVSVWWRRFDELCAVVGRALRSRSSSFGV</sequence>
<name>J7LD71_NOCAA</name>
<organism evidence="1 2">
    <name type="scientific">Nocardiopsis alba (strain ATCC BAA-2165 / BE74)</name>
    <dbReference type="NCBI Taxonomy" id="1205910"/>
    <lineage>
        <taxon>Bacteria</taxon>
        <taxon>Bacillati</taxon>
        <taxon>Actinomycetota</taxon>
        <taxon>Actinomycetes</taxon>
        <taxon>Streptosporangiales</taxon>
        <taxon>Nocardiopsidaceae</taxon>
        <taxon>Nocardiopsis</taxon>
    </lineage>
</organism>
<evidence type="ECO:0000313" key="2">
    <source>
        <dbReference type="Proteomes" id="UP000003779"/>
    </source>
</evidence>
<dbReference type="EMBL" id="CP003788">
    <property type="protein sequence ID" value="AFR09360.1"/>
    <property type="molecule type" value="Genomic_DNA"/>
</dbReference>
<protein>
    <submittedName>
        <fullName evidence="1">Uncharacterized protein</fullName>
    </submittedName>
</protein>
<dbReference type="STRING" id="1205910.B005_4796"/>
<proteinExistence type="predicted"/>
<dbReference type="AlphaFoldDB" id="J7LD71"/>
<dbReference type="HOGENOM" id="CLU_3254772_0_0_11"/>
<dbReference type="PATRIC" id="fig|1205910.3.peg.4533"/>
<reference evidence="1 2" key="1">
    <citation type="journal article" date="2012" name="J. Bacteriol.">
        <title>Whole-Genome Sequence of Nocardiopsis alba Strain ATCC BAA-2165, Associated with Honeybees.</title>
        <authorList>
            <person name="Qiao J."/>
            <person name="Chen L."/>
            <person name="Li Y."/>
            <person name="Wang J."/>
            <person name="Zhang W."/>
            <person name="Chen S."/>
        </authorList>
    </citation>
    <scope>NUCLEOTIDE SEQUENCE [LARGE SCALE GENOMIC DNA]</scope>
    <source>
        <strain evidence="2">ATCC BAA-2165 / BE74</strain>
    </source>
</reference>
<reference evidence="2" key="2">
    <citation type="submission" date="2012-08" db="EMBL/GenBank/DDBJ databases">
        <title>Whole-genome sequence of Nocardiopsis alba strain ATCC BAA-2165 associated with honeybees.</title>
        <authorList>
            <person name="Qiao J."/>
            <person name="Chen L."/>
            <person name="Li Y."/>
            <person name="Wang J."/>
            <person name="Zhang W."/>
            <person name="Chen S."/>
        </authorList>
    </citation>
    <scope>NUCLEOTIDE SEQUENCE [LARGE SCALE GENOMIC DNA]</scope>
    <source>
        <strain evidence="2">ATCC BAA-2165 / BE74</strain>
    </source>
</reference>
<accession>J7LD71</accession>
<dbReference type="KEGG" id="nal:B005_4796"/>
<evidence type="ECO:0000313" key="1">
    <source>
        <dbReference type="EMBL" id="AFR09360.1"/>
    </source>
</evidence>
<gene>
    <name evidence="1" type="ordered locus">B005_4796</name>
</gene>